<evidence type="ECO:0000313" key="7">
    <source>
        <dbReference type="Proteomes" id="UP001207116"/>
    </source>
</evidence>
<feature type="transmembrane region" description="Helical" evidence="5">
    <location>
        <begin position="88"/>
        <end position="118"/>
    </location>
</feature>
<reference evidence="6" key="1">
    <citation type="submission" date="2022-11" db="EMBL/GenBank/DDBJ databases">
        <title>The characterization of three novel Bacteroidetes species and genomic analysis of their roles in tidal elemental geochemical cycles.</title>
        <authorList>
            <person name="Ma K.-J."/>
        </authorList>
    </citation>
    <scope>NUCLEOTIDE SEQUENCE</scope>
    <source>
        <strain evidence="6">M415</strain>
    </source>
</reference>
<accession>A0AAE3MNP0</accession>
<organism evidence="6 7">
    <name type="scientific">Lentiprolixibacter aurantiacus</name>
    <dbReference type="NCBI Taxonomy" id="2993939"/>
    <lineage>
        <taxon>Bacteria</taxon>
        <taxon>Pseudomonadati</taxon>
        <taxon>Bacteroidota</taxon>
        <taxon>Flavobacteriia</taxon>
        <taxon>Flavobacteriales</taxon>
        <taxon>Flavobacteriaceae</taxon>
        <taxon>Lentiprolixibacter</taxon>
    </lineage>
</organism>
<dbReference type="Pfam" id="PF04191">
    <property type="entry name" value="PEMT"/>
    <property type="match status" value="1"/>
</dbReference>
<dbReference type="PANTHER" id="PTHR12714">
    <property type="entry name" value="PROTEIN-S ISOPRENYLCYSTEINE O-METHYLTRANSFERASE"/>
    <property type="match status" value="1"/>
</dbReference>
<feature type="transmembrane region" description="Helical" evidence="5">
    <location>
        <begin position="37"/>
        <end position="59"/>
    </location>
</feature>
<evidence type="ECO:0000313" key="6">
    <source>
        <dbReference type="EMBL" id="MCX2720202.1"/>
    </source>
</evidence>
<evidence type="ECO:0000256" key="1">
    <source>
        <dbReference type="ARBA" id="ARBA00004127"/>
    </source>
</evidence>
<dbReference type="GO" id="GO:0012505">
    <property type="term" value="C:endomembrane system"/>
    <property type="evidence" value="ECO:0007669"/>
    <property type="project" value="UniProtKB-SubCell"/>
</dbReference>
<evidence type="ECO:0000256" key="4">
    <source>
        <dbReference type="ARBA" id="ARBA00023136"/>
    </source>
</evidence>
<protein>
    <submittedName>
        <fullName evidence="6">Isoprenylcysteine carboxylmethyltransferase family protein</fullName>
    </submittedName>
</protein>
<comment type="subcellular location">
    <subcellularLocation>
        <location evidence="1">Endomembrane system</location>
        <topology evidence="1">Multi-pass membrane protein</topology>
    </subcellularLocation>
</comment>
<gene>
    <name evidence="6" type="ORF">OO016_11370</name>
</gene>
<sequence length="150" mass="17111">MELRIPPVVVFFVFGGLMWAVAAFLPVGDFNFFGRIWLIGALLLLAMLIALIALVQFFLSQTSVDPLHPQKSRKLVTSGVYQISRNPMYLSLLLILLSLGLWLGNAFNTLTAAAFVYYMNAFQIKPEEQHLQKIFGPAYKQYCSMVRRWF</sequence>
<evidence type="ECO:0000256" key="5">
    <source>
        <dbReference type="SAM" id="Phobius"/>
    </source>
</evidence>
<keyword evidence="7" id="KW-1185">Reference proteome</keyword>
<keyword evidence="3 5" id="KW-1133">Transmembrane helix</keyword>
<dbReference type="Proteomes" id="UP001207116">
    <property type="component" value="Unassembled WGS sequence"/>
</dbReference>
<proteinExistence type="predicted"/>
<dbReference type="EMBL" id="JAPFQP010000004">
    <property type="protein sequence ID" value="MCX2720202.1"/>
    <property type="molecule type" value="Genomic_DNA"/>
</dbReference>
<dbReference type="Gene3D" id="1.20.120.1630">
    <property type="match status" value="1"/>
</dbReference>
<dbReference type="PANTHER" id="PTHR12714:SF24">
    <property type="entry name" value="SLR1182 PROTEIN"/>
    <property type="match status" value="1"/>
</dbReference>
<keyword evidence="2 5" id="KW-0812">Transmembrane</keyword>
<evidence type="ECO:0000256" key="3">
    <source>
        <dbReference type="ARBA" id="ARBA00022989"/>
    </source>
</evidence>
<dbReference type="AlphaFoldDB" id="A0AAE3MNP0"/>
<keyword evidence="4 5" id="KW-0472">Membrane</keyword>
<dbReference type="GO" id="GO:0016740">
    <property type="term" value="F:transferase activity"/>
    <property type="evidence" value="ECO:0007669"/>
    <property type="project" value="UniProtKB-ARBA"/>
</dbReference>
<dbReference type="InterPro" id="IPR007318">
    <property type="entry name" value="Phopholipid_MeTrfase"/>
</dbReference>
<dbReference type="RefSeq" id="WP_266013946.1">
    <property type="nucleotide sequence ID" value="NZ_JAPFQP010000004.1"/>
</dbReference>
<comment type="caution">
    <text evidence="6">The sequence shown here is derived from an EMBL/GenBank/DDBJ whole genome shotgun (WGS) entry which is preliminary data.</text>
</comment>
<name>A0AAE3MNP0_9FLAO</name>
<evidence type="ECO:0000256" key="2">
    <source>
        <dbReference type="ARBA" id="ARBA00022692"/>
    </source>
</evidence>
<feature type="transmembrane region" description="Helical" evidence="5">
    <location>
        <begin position="6"/>
        <end position="25"/>
    </location>
</feature>